<dbReference type="PANTHER" id="PTHR16291:SF0">
    <property type="entry name" value="NUCLEAR CAP-BINDING PROTEIN SUBUNIT 3"/>
    <property type="match status" value="1"/>
</dbReference>
<dbReference type="GO" id="GO:0003729">
    <property type="term" value="F:mRNA binding"/>
    <property type="evidence" value="ECO:0007669"/>
    <property type="project" value="InterPro"/>
</dbReference>
<evidence type="ECO:0000313" key="3">
    <source>
        <dbReference type="Proteomes" id="UP001310890"/>
    </source>
</evidence>
<comment type="caution">
    <text evidence="2">The sequence shown here is derived from an EMBL/GenBank/DDBJ whole genome shotgun (WGS) entry which is preliminary data.</text>
</comment>
<dbReference type="GO" id="GO:0000340">
    <property type="term" value="F:RNA 7-methylguanosine cap binding"/>
    <property type="evidence" value="ECO:0007669"/>
    <property type="project" value="InterPro"/>
</dbReference>
<dbReference type="EMBL" id="JAVRRL010000046">
    <property type="protein sequence ID" value="KAK5110748.1"/>
    <property type="molecule type" value="Genomic_DNA"/>
</dbReference>
<name>A0AAN7TD07_9PEZI</name>
<evidence type="ECO:0000313" key="2">
    <source>
        <dbReference type="EMBL" id="KAK5110748.1"/>
    </source>
</evidence>
<feature type="compositionally biased region" description="Gly residues" evidence="1">
    <location>
        <begin position="477"/>
        <end position="486"/>
    </location>
</feature>
<feature type="compositionally biased region" description="Basic residues" evidence="1">
    <location>
        <begin position="296"/>
        <end position="313"/>
    </location>
</feature>
<evidence type="ECO:0000256" key="1">
    <source>
        <dbReference type="SAM" id="MobiDB-lite"/>
    </source>
</evidence>
<organism evidence="2 3">
    <name type="scientific">Meristemomyces frigidus</name>
    <dbReference type="NCBI Taxonomy" id="1508187"/>
    <lineage>
        <taxon>Eukaryota</taxon>
        <taxon>Fungi</taxon>
        <taxon>Dikarya</taxon>
        <taxon>Ascomycota</taxon>
        <taxon>Pezizomycotina</taxon>
        <taxon>Dothideomycetes</taxon>
        <taxon>Dothideomycetidae</taxon>
        <taxon>Mycosphaerellales</taxon>
        <taxon>Teratosphaeriaceae</taxon>
        <taxon>Meristemomyces</taxon>
    </lineage>
</organism>
<reference evidence="2" key="1">
    <citation type="submission" date="2023-08" db="EMBL/GenBank/DDBJ databases">
        <title>Black Yeasts Isolated from many extreme environments.</title>
        <authorList>
            <person name="Coleine C."/>
            <person name="Stajich J.E."/>
            <person name="Selbmann L."/>
        </authorList>
    </citation>
    <scope>NUCLEOTIDE SEQUENCE</scope>
    <source>
        <strain evidence="2">CCFEE 5401</strain>
    </source>
</reference>
<dbReference type="AlphaFoldDB" id="A0AAN7TD07"/>
<feature type="region of interest" description="Disordered" evidence="1">
    <location>
        <begin position="167"/>
        <end position="341"/>
    </location>
</feature>
<feature type="compositionally biased region" description="Basic and acidic residues" evidence="1">
    <location>
        <begin position="185"/>
        <end position="200"/>
    </location>
</feature>
<feature type="region of interest" description="Disordered" evidence="1">
    <location>
        <begin position="446"/>
        <end position="506"/>
    </location>
</feature>
<dbReference type="Proteomes" id="UP001310890">
    <property type="component" value="Unassembled WGS sequence"/>
</dbReference>
<dbReference type="PANTHER" id="PTHR16291">
    <property type="entry name" value="NUCLEAR CAP-BINDING PROTEIN SUBUNIT 3"/>
    <property type="match status" value="1"/>
</dbReference>
<accession>A0AAN7TD07</accession>
<feature type="compositionally biased region" description="Basic and acidic residues" evidence="1">
    <location>
        <begin position="207"/>
        <end position="219"/>
    </location>
</feature>
<dbReference type="Pfam" id="PF10309">
    <property type="entry name" value="NCBP3"/>
    <property type="match status" value="1"/>
</dbReference>
<dbReference type="GO" id="GO:0005634">
    <property type="term" value="C:nucleus"/>
    <property type="evidence" value="ECO:0007669"/>
    <property type="project" value="TreeGrafter"/>
</dbReference>
<gene>
    <name evidence="2" type="ORF">LTR62_005625</name>
</gene>
<feature type="compositionally biased region" description="Polar residues" evidence="1">
    <location>
        <begin position="330"/>
        <end position="341"/>
    </location>
</feature>
<proteinExistence type="predicted"/>
<dbReference type="InterPro" id="IPR019416">
    <property type="entry name" value="NCBP3"/>
</dbReference>
<sequence length="506" mass="56188">MAADTAMEDVDFDVDYGMDEDTARMMAEAQALQAQTNDADVEDMNGVEEAVEEGEVDQQAPVPKVHVRGVDSLSTRDVENFANEHYSDDLFKRVEWVDDTSANLVYDTDVAAAEALIAFSAEERADPMDLRPAKRLTTHPSVELFVRQAVEADVKIKNAHVRSTYYLHNSEDPENPHGNRFGKRKYGDRGYRTRDYGRDHGQKRRRHEEGDEQYARRGSGDAAFNENLYDDAPVSVATRPERRDSYSSAEVSKRRPTKGGELLLAKADGRLRDRSASPVRDGDGRYGFADDQPRRQTARPRSKTSPRRAKNNHAARDLLTKELFPGKKAANSTPLTNGNTNDLMDLLPNHASPEKTPRELFPSHKRQEARDIDHEYRTVSIDISRYSLDSNNDDRYNHKAPNKRKENGGDLFARITAGEKTHGRLNGDSDGGFSVKGAGRVSDAGISIRGASGGERNMVSSSSSSSLPKELFPMKAGTGGDGGGGRDLFDARVNGRGRRRRAEDFV</sequence>
<protein>
    <submittedName>
        <fullName evidence="2">Uncharacterized protein</fullName>
    </submittedName>
</protein>
<feature type="compositionally biased region" description="Basic and acidic residues" evidence="1">
    <location>
        <begin position="267"/>
        <end position="284"/>
    </location>
</feature>